<reference evidence="2 3" key="1">
    <citation type="submission" date="2024-09" db="EMBL/GenBank/DDBJ databases">
        <authorList>
            <person name="Sun Q."/>
            <person name="Mori K."/>
        </authorList>
    </citation>
    <scope>NUCLEOTIDE SEQUENCE [LARGE SCALE GENOMIC DNA]</scope>
    <source>
        <strain evidence="2 3">TBRC 0563</strain>
    </source>
</reference>
<evidence type="ECO:0000313" key="3">
    <source>
        <dbReference type="Proteomes" id="UP001589627"/>
    </source>
</evidence>
<protein>
    <recommendedName>
        <fullName evidence="4">D-alanyl-D-alanine carboxypeptidase</fullName>
    </recommendedName>
</protein>
<feature type="compositionally biased region" description="Acidic residues" evidence="1">
    <location>
        <begin position="66"/>
        <end position="77"/>
    </location>
</feature>
<accession>A0ABV5YE72</accession>
<feature type="compositionally biased region" description="Basic and acidic residues" evidence="1">
    <location>
        <begin position="86"/>
        <end position="105"/>
    </location>
</feature>
<name>A0ABV5YE72_9ACTN</name>
<evidence type="ECO:0000256" key="1">
    <source>
        <dbReference type="SAM" id="MobiDB-lite"/>
    </source>
</evidence>
<sequence>AGPDPYTPRADEEGDGHRPADETPDAKPPRTRRTPPGDVKVAGAPLNPGDRDRPDSWSTMPNPTQDEPETASGEDTDAGTATAGDPARDDAAEDTVTDRRKDRSPRGPFDPVDGNGTDGGDTTAPDEPYGDEPARP</sequence>
<dbReference type="EMBL" id="JBHLZP010000084">
    <property type="protein sequence ID" value="MFB9833335.1"/>
    <property type="molecule type" value="Genomic_DNA"/>
</dbReference>
<organism evidence="2 3">
    <name type="scientific">Actinoallomurus acaciae</name>
    <dbReference type="NCBI Taxonomy" id="502577"/>
    <lineage>
        <taxon>Bacteria</taxon>
        <taxon>Bacillati</taxon>
        <taxon>Actinomycetota</taxon>
        <taxon>Actinomycetes</taxon>
        <taxon>Streptosporangiales</taxon>
        <taxon>Thermomonosporaceae</taxon>
        <taxon>Actinoallomurus</taxon>
    </lineage>
</organism>
<gene>
    <name evidence="2" type="ORF">ACFFNX_14165</name>
</gene>
<proteinExistence type="predicted"/>
<feature type="region of interest" description="Disordered" evidence="1">
    <location>
        <begin position="1"/>
        <end position="136"/>
    </location>
</feature>
<keyword evidence="3" id="KW-1185">Reference proteome</keyword>
<feature type="compositionally biased region" description="Basic and acidic residues" evidence="1">
    <location>
        <begin position="9"/>
        <end position="28"/>
    </location>
</feature>
<evidence type="ECO:0008006" key="4">
    <source>
        <dbReference type="Google" id="ProtNLM"/>
    </source>
</evidence>
<feature type="non-terminal residue" evidence="2">
    <location>
        <position position="1"/>
    </location>
</feature>
<evidence type="ECO:0000313" key="2">
    <source>
        <dbReference type="EMBL" id="MFB9833335.1"/>
    </source>
</evidence>
<dbReference type="RefSeq" id="WP_378200775.1">
    <property type="nucleotide sequence ID" value="NZ_JBHLZP010000084.1"/>
</dbReference>
<dbReference type="Proteomes" id="UP001589627">
    <property type="component" value="Unassembled WGS sequence"/>
</dbReference>
<comment type="caution">
    <text evidence="2">The sequence shown here is derived from an EMBL/GenBank/DDBJ whole genome shotgun (WGS) entry which is preliminary data.</text>
</comment>
<feature type="compositionally biased region" description="Polar residues" evidence="1">
    <location>
        <begin position="56"/>
        <end position="65"/>
    </location>
</feature>